<sequence>MISARHFKRSIIIIISTFVLLLLIFTISVATGFASLSPDRLLPTLLGNGTAKENLILFTFRLPRILIAVLAGMGLALSGAILQSITRNPLADPGILGINSGAGLFVVFFVLLFGNSTGNHLYLLPLFALIGGLITAIFIYLLSYKRGEGIQPGRMLLVGVGLAAAINGALLTLASKMAREEYDFFANWAAGRIWGDDWLFVFALLPWLAILIPFIYFKSNTLNTMALNEELSVGLGVKTNKERYILLLASVALAAASVSVSGGIAFIGLLAPHIARSLVGPRHQLFLPVAAMFGGLLLLSADTVGRVLLDTIGIPAGVIVSFIGAPYFLYLMAKK</sequence>
<dbReference type="GO" id="GO:0022857">
    <property type="term" value="F:transmembrane transporter activity"/>
    <property type="evidence" value="ECO:0007669"/>
    <property type="project" value="InterPro"/>
</dbReference>
<evidence type="ECO:0000256" key="5">
    <source>
        <dbReference type="ARBA" id="ARBA00022692"/>
    </source>
</evidence>
<dbReference type="CDD" id="cd06550">
    <property type="entry name" value="TM_ABC_iron-siderophores_like"/>
    <property type="match status" value="1"/>
</dbReference>
<feature type="transmembrane region" description="Helical" evidence="8">
    <location>
        <begin position="155"/>
        <end position="178"/>
    </location>
</feature>
<evidence type="ECO:0000256" key="2">
    <source>
        <dbReference type="ARBA" id="ARBA00007935"/>
    </source>
</evidence>
<feature type="transmembrane region" description="Helical" evidence="8">
    <location>
        <begin position="94"/>
        <end position="114"/>
    </location>
</feature>
<dbReference type="SUPFAM" id="SSF81345">
    <property type="entry name" value="ABC transporter involved in vitamin B12 uptake, BtuC"/>
    <property type="match status" value="1"/>
</dbReference>
<dbReference type="FunFam" id="1.10.3470.10:FF:000001">
    <property type="entry name" value="Vitamin B12 ABC transporter permease BtuC"/>
    <property type="match status" value="1"/>
</dbReference>
<dbReference type="OrthoDB" id="9811721at2"/>
<dbReference type="RefSeq" id="WP_095369985.1">
    <property type="nucleotide sequence ID" value="NZ_CP022983.1"/>
</dbReference>
<keyword evidence="5 8" id="KW-0812">Transmembrane</keyword>
<dbReference type="InterPro" id="IPR000522">
    <property type="entry name" value="ABC_transptr_permease_BtuC"/>
</dbReference>
<reference evidence="9 10" key="1">
    <citation type="submission" date="2017-08" db="EMBL/GenBank/DDBJ databases">
        <title>Complete Genome Sequence of Bacillus kochii Oregon-R-modENCODE STRAIN BDGP4, isolated from Drosophila melanogaster gut.</title>
        <authorList>
            <person name="Wan K.H."/>
            <person name="Yu C."/>
            <person name="Park S."/>
            <person name="Hammonds A.S."/>
            <person name="Booth B.W."/>
            <person name="Celniker S.E."/>
        </authorList>
    </citation>
    <scope>NUCLEOTIDE SEQUENCE [LARGE SCALE GENOMIC DNA]</scope>
    <source>
        <strain evidence="9 10">BDGP4</strain>
    </source>
</reference>
<evidence type="ECO:0000256" key="4">
    <source>
        <dbReference type="ARBA" id="ARBA00022475"/>
    </source>
</evidence>
<evidence type="ECO:0000256" key="3">
    <source>
        <dbReference type="ARBA" id="ARBA00022448"/>
    </source>
</evidence>
<feature type="transmembrane region" description="Helical" evidence="8">
    <location>
        <begin position="120"/>
        <end position="143"/>
    </location>
</feature>
<evidence type="ECO:0000256" key="1">
    <source>
        <dbReference type="ARBA" id="ARBA00004651"/>
    </source>
</evidence>
<feature type="transmembrane region" description="Helical" evidence="8">
    <location>
        <begin position="12"/>
        <end position="35"/>
    </location>
</feature>
<feature type="transmembrane region" description="Helical" evidence="8">
    <location>
        <begin position="55"/>
        <end position="82"/>
    </location>
</feature>
<evidence type="ECO:0000256" key="7">
    <source>
        <dbReference type="ARBA" id="ARBA00023136"/>
    </source>
</evidence>
<dbReference type="AlphaFoldDB" id="A0A248TE73"/>
<keyword evidence="10" id="KW-1185">Reference proteome</keyword>
<feature type="transmembrane region" description="Helical" evidence="8">
    <location>
        <begin position="312"/>
        <end position="333"/>
    </location>
</feature>
<dbReference type="GO" id="GO:0033214">
    <property type="term" value="P:siderophore-iron import into cell"/>
    <property type="evidence" value="ECO:0007669"/>
    <property type="project" value="TreeGrafter"/>
</dbReference>
<dbReference type="InterPro" id="IPR037294">
    <property type="entry name" value="ABC_BtuC-like"/>
</dbReference>
<keyword evidence="7 8" id="KW-0472">Membrane</keyword>
<keyword evidence="6 8" id="KW-1133">Transmembrane helix</keyword>
<evidence type="ECO:0000313" key="9">
    <source>
        <dbReference type="EMBL" id="ASV66410.1"/>
    </source>
</evidence>
<dbReference type="GO" id="GO:0005886">
    <property type="term" value="C:plasma membrane"/>
    <property type="evidence" value="ECO:0007669"/>
    <property type="project" value="UniProtKB-SubCell"/>
</dbReference>
<evidence type="ECO:0000256" key="6">
    <source>
        <dbReference type="ARBA" id="ARBA00022989"/>
    </source>
</evidence>
<evidence type="ECO:0000256" key="8">
    <source>
        <dbReference type="SAM" id="Phobius"/>
    </source>
</evidence>
<keyword evidence="3" id="KW-0813">Transport</keyword>
<protein>
    <submittedName>
        <fullName evidence="9">Iron ABC transporter permease</fullName>
    </submittedName>
</protein>
<proteinExistence type="inferred from homology"/>
<dbReference type="KEGG" id="bko:CKF48_03070"/>
<gene>
    <name evidence="9" type="ORF">CKF48_03070</name>
</gene>
<dbReference type="PANTHER" id="PTHR30472">
    <property type="entry name" value="FERRIC ENTEROBACTIN TRANSPORT SYSTEM PERMEASE PROTEIN"/>
    <property type="match status" value="1"/>
</dbReference>
<organism evidence="9 10">
    <name type="scientific">Cytobacillus kochii</name>
    <dbReference type="NCBI Taxonomy" id="859143"/>
    <lineage>
        <taxon>Bacteria</taxon>
        <taxon>Bacillati</taxon>
        <taxon>Bacillota</taxon>
        <taxon>Bacilli</taxon>
        <taxon>Bacillales</taxon>
        <taxon>Bacillaceae</taxon>
        <taxon>Cytobacillus</taxon>
    </lineage>
</organism>
<dbReference type="Pfam" id="PF01032">
    <property type="entry name" value="FecCD"/>
    <property type="match status" value="1"/>
</dbReference>
<dbReference type="Gene3D" id="1.10.3470.10">
    <property type="entry name" value="ABC transporter involved in vitamin B12 uptake, BtuC"/>
    <property type="match status" value="1"/>
</dbReference>
<dbReference type="Proteomes" id="UP000215137">
    <property type="component" value="Chromosome"/>
</dbReference>
<feature type="transmembrane region" description="Helical" evidence="8">
    <location>
        <begin position="283"/>
        <end position="300"/>
    </location>
</feature>
<accession>A0A248TE73</accession>
<comment type="similarity">
    <text evidence="2">Belongs to the binding-protein-dependent transport system permease family. FecCD subfamily.</text>
</comment>
<comment type="subcellular location">
    <subcellularLocation>
        <location evidence="1">Cell membrane</location>
        <topology evidence="1">Multi-pass membrane protein</topology>
    </subcellularLocation>
</comment>
<feature type="transmembrane region" description="Helical" evidence="8">
    <location>
        <begin position="198"/>
        <end position="217"/>
    </location>
</feature>
<evidence type="ECO:0000313" key="10">
    <source>
        <dbReference type="Proteomes" id="UP000215137"/>
    </source>
</evidence>
<feature type="transmembrane region" description="Helical" evidence="8">
    <location>
        <begin position="244"/>
        <end position="271"/>
    </location>
</feature>
<keyword evidence="4" id="KW-1003">Cell membrane</keyword>
<dbReference type="PANTHER" id="PTHR30472:SF69">
    <property type="entry name" value="HEME-IRON TRANSPORT SYSTEM PERMEASE PROTEIN ISDF-RELATED"/>
    <property type="match status" value="1"/>
</dbReference>
<name>A0A248TE73_9BACI</name>
<dbReference type="EMBL" id="CP022983">
    <property type="protein sequence ID" value="ASV66410.1"/>
    <property type="molecule type" value="Genomic_DNA"/>
</dbReference>